<proteinExistence type="predicted"/>
<sequence length="30" mass="3742">MALPGPLKHWRWWVRALIYVLQWLLTSYDK</sequence>
<protein>
    <submittedName>
        <fullName evidence="1">Uncharacterized protein</fullName>
    </submittedName>
</protein>
<comment type="caution">
    <text evidence="1">The sequence shown here is derived from an EMBL/GenBank/DDBJ whole genome shotgun (WGS) entry which is preliminary data.</text>
</comment>
<organism evidence="1">
    <name type="scientific">marine sediment metagenome</name>
    <dbReference type="NCBI Taxonomy" id="412755"/>
    <lineage>
        <taxon>unclassified sequences</taxon>
        <taxon>metagenomes</taxon>
        <taxon>ecological metagenomes</taxon>
    </lineage>
</organism>
<gene>
    <name evidence="1" type="ORF">S03H2_67975</name>
</gene>
<dbReference type="AlphaFoldDB" id="X1JMH6"/>
<reference evidence="1" key="1">
    <citation type="journal article" date="2014" name="Front. Microbiol.">
        <title>High frequency of phylogenetically diverse reductive dehalogenase-homologous genes in deep subseafloor sedimentary metagenomes.</title>
        <authorList>
            <person name="Kawai M."/>
            <person name="Futagami T."/>
            <person name="Toyoda A."/>
            <person name="Takaki Y."/>
            <person name="Nishi S."/>
            <person name="Hori S."/>
            <person name="Arai W."/>
            <person name="Tsubouchi T."/>
            <person name="Morono Y."/>
            <person name="Uchiyama I."/>
            <person name="Ito T."/>
            <person name="Fujiyama A."/>
            <person name="Inagaki F."/>
            <person name="Takami H."/>
        </authorList>
    </citation>
    <scope>NUCLEOTIDE SEQUENCE</scope>
    <source>
        <strain evidence="1">Expedition CK06-06</strain>
    </source>
</reference>
<evidence type="ECO:0000313" key="1">
    <source>
        <dbReference type="EMBL" id="GAH79449.1"/>
    </source>
</evidence>
<name>X1JMH6_9ZZZZ</name>
<accession>X1JMH6</accession>
<dbReference type="EMBL" id="BARU01044609">
    <property type="protein sequence ID" value="GAH79449.1"/>
    <property type="molecule type" value="Genomic_DNA"/>
</dbReference>
<feature type="non-terminal residue" evidence="1">
    <location>
        <position position="30"/>
    </location>
</feature>